<dbReference type="Gene3D" id="3.20.20.450">
    <property type="entry name" value="EAL domain"/>
    <property type="match status" value="1"/>
</dbReference>
<evidence type="ECO:0000313" key="2">
    <source>
        <dbReference type="EMBL" id="MBW6396569.1"/>
    </source>
</evidence>
<name>A0ABS7A2R0_9PROT</name>
<dbReference type="SUPFAM" id="SSF141868">
    <property type="entry name" value="EAL domain-like"/>
    <property type="match status" value="1"/>
</dbReference>
<sequence>MKGSVPPDEEARLAALHGLGVLDKTPEPEFDRITRLAAHLLNAPIALMTLVGRDQQWIKSHFGLEPKEAAPGHAFYRHAMRDDDILVVNDAAGDPRFANNPLVTGEPSIRFYAGAPLRTPEGDAIGVLCIIDRSARATFSPEQQQILRSLAGVVMAQIEARRAMGYVDRVTGLPNRFRLLHDVGQLATEAEASGRTFAVVVIKTASPGQYAELVRTLGHTIADSFDIGAAQTVRGVLPAEIEPYHLIGSRFACVVRDGDEAKAEDLARHLAADLAKPILLDGIPFTTSKGIGIAEFPKHGRSAEEIVRAATSAAHQALEEREAYRIHGPAWDEARNRTFTLLRDLTVATGEGRQLRVEYQPKIDLRTNRCIGAEALLRWDHPQLGPISPGEFVPLFERTSNIHRLTQYAIEDVLTQVRRWRTDGLEVCISINISGLDLLDDDFDNRLSSALKKHKVQPDWIDIELTETARMDDPASIGMKIQKLRDIGIDIGIDDFGTGQSALSYLKYIPASFVKIDSMFIRSLEQDENDRIMVRSTIDMAHALQRRVVAEGIESQVILDWLRGNGCDHGQGFAISAPLRPEAFARWVRDRT</sequence>
<feature type="domain" description="EAL" evidence="1">
    <location>
        <begin position="338"/>
        <end position="592"/>
    </location>
</feature>
<evidence type="ECO:0000313" key="3">
    <source>
        <dbReference type="Proteomes" id="UP001196565"/>
    </source>
</evidence>
<dbReference type="Gene3D" id="3.30.70.270">
    <property type="match status" value="1"/>
</dbReference>
<dbReference type="Pfam" id="PF00563">
    <property type="entry name" value="EAL"/>
    <property type="match status" value="1"/>
</dbReference>
<accession>A0ABS7A2R0</accession>
<evidence type="ECO:0000259" key="1">
    <source>
        <dbReference type="PROSITE" id="PS50883"/>
    </source>
</evidence>
<dbReference type="InterPro" id="IPR029787">
    <property type="entry name" value="Nucleotide_cyclase"/>
</dbReference>
<protein>
    <submittedName>
        <fullName evidence="2">EAL domain-containing protein</fullName>
    </submittedName>
</protein>
<dbReference type="EMBL" id="JAHYBZ010000001">
    <property type="protein sequence ID" value="MBW6396569.1"/>
    <property type="molecule type" value="Genomic_DNA"/>
</dbReference>
<dbReference type="InterPro" id="IPR001633">
    <property type="entry name" value="EAL_dom"/>
</dbReference>
<dbReference type="SUPFAM" id="SSF55781">
    <property type="entry name" value="GAF domain-like"/>
    <property type="match status" value="1"/>
</dbReference>
<dbReference type="InterPro" id="IPR043128">
    <property type="entry name" value="Rev_trsase/Diguanyl_cyclase"/>
</dbReference>
<dbReference type="SMART" id="SM00065">
    <property type="entry name" value="GAF"/>
    <property type="match status" value="1"/>
</dbReference>
<organism evidence="2 3">
    <name type="scientific">Roseomonas alba</name>
    <dbReference type="NCBI Taxonomy" id="2846776"/>
    <lineage>
        <taxon>Bacteria</taxon>
        <taxon>Pseudomonadati</taxon>
        <taxon>Pseudomonadota</taxon>
        <taxon>Alphaproteobacteria</taxon>
        <taxon>Acetobacterales</taxon>
        <taxon>Roseomonadaceae</taxon>
        <taxon>Roseomonas</taxon>
    </lineage>
</organism>
<dbReference type="Pfam" id="PF00990">
    <property type="entry name" value="GGDEF"/>
    <property type="match status" value="1"/>
</dbReference>
<dbReference type="InterPro" id="IPR050706">
    <property type="entry name" value="Cyclic-di-GMP_PDE-like"/>
</dbReference>
<dbReference type="PROSITE" id="PS50883">
    <property type="entry name" value="EAL"/>
    <property type="match status" value="1"/>
</dbReference>
<dbReference type="InterPro" id="IPR029016">
    <property type="entry name" value="GAF-like_dom_sf"/>
</dbReference>
<dbReference type="CDD" id="cd01949">
    <property type="entry name" value="GGDEF"/>
    <property type="match status" value="1"/>
</dbReference>
<dbReference type="RefSeq" id="WP_219760958.1">
    <property type="nucleotide sequence ID" value="NZ_JAHYBZ010000001.1"/>
</dbReference>
<dbReference type="SUPFAM" id="SSF55073">
    <property type="entry name" value="Nucleotide cyclase"/>
    <property type="match status" value="1"/>
</dbReference>
<dbReference type="InterPro" id="IPR003018">
    <property type="entry name" value="GAF"/>
</dbReference>
<dbReference type="CDD" id="cd01948">
    <property type="entry name" value="EAL"/>
    <property type="match status" value="1"/>
</dbReference>
<keyword evidence="3" id="KW-1185">Reference proteome</keyword>
<dbReference type="Proteomes" id="UP001196565">
    <property type="component" value="Unassembled WGS sequence"/>
</dbReference>
<comment type="caution">
    <text evidence="2">The sequence shown here is derived from an EMBL/GenBank/DDBJ whole genome shotgun (WGS) entry which is preliminary data.</text>
</comment>
<proteinExistence type="predicted"/>
<gene>
    <name evidence="2" type="ORF">KPL78_01865</name>
</gene>
<dbReference type="InterPro" id="IPR000160">
    <property type="entry name" value="GGDEF_dom"/>
</dbReference>
<dbReference type="SMART" id="SM00267">
    <property type="entry name" value="GGDEF"/>
    <property type="match status" value="1"/>
</dbReference>
<dbReference type="InterPro" id="IPR035919">
    <property type="entry name" value="EAL_sf"/>
</dbReference>
<reference evidence="2 3" key="1">
    <citation type="submission" date="2021-07" db="EMBL/GenBank/DDBJ databases">
        <authorList>
            <person name="So Y."/>
        </authorList>
    </citation>
    <scope>NUCLEOTIDE SEQUENCE [LARGE SCALE GENOMIC DNA]</scope>
    <source>
        <strain evidence="2 3">HJA6</strain>
    </source>
</reference>
<dbReference type="PANTHER" id="PTHR33121">
    <property type="entry name" value="CYCLIC DI-GMP PHOSPHODIESTERASE PDEF"/>
    <property type="match status" value="1"/>
</dbReference>
<dbReference type="Pfam" id="PF01590">
    <property type="entry name" value="GAF"/>
    <property type="match status" value="1"/>
</dbReference>
<dbReference type="Gene3D" id="3.30.450.40">
    <property type="match status" value="1"/>
</dbReference>
<dbReference type="SMART" id="SM00052">
    <property type="entry name" value="EAL"/>
    <property type="match status" value="1"/>
</dbReference>
<dbReference type="PANTHER" id="PTHR33121:SF19">
    <property type="entry name" value="CYCLIC DI-GMP PHOSPHODIESTERASE PA2567"/>
    <property type="match status" value="1"/>
</dbReference>